<dbReference type="CDD" id="cd03789">
    <property type="entry name" value="GT9_LPS_heptosyltransferase"/>
    <property type="match status" value="1"/>
</dbReference>
<dbReference type="Pfam" id="PF01075">
    <property type="entry name" value="Glyco_transf_9"/>
    <property type="match status" value="1"/>
</dbReference>
<dbReference type="NCBIfam" id="TIGR02195">
    <property type="entry name" value="heptsyl_trn_II"/>
    <property type="match status" value="1"/>
</dbReference>
<dbReference type="EMBL" id="JBHUMV010000009">
    <property type="protein sequence ID" value="MFD2756076.1"/>
    <property type="molecule type" value="Genomic_DNA"/>
</dbReference>
<comment type="catalytic activity">
    <reaction evidence="5">
        <text>an L-alpha-D-Hep-(1-&gt;5)-[alpha-Kdo-(2-&gt;4)]-alpha-Kdo-(2-&gt;6)-lipid A + ADP-L-glycero-beta-D-manno-heptose = an L-alpha-D-Hep-(1-&gt;3)-L-alpha-D-Hep-(1-&gt;5)-[alpha-Kdo-(2-&gt;4)]-alpha-Kdo-(2-&gt;6)-lipid A + ADP + H(+)</text>
        <dbReference type="Rhea" id="RHEA:74071"/>
        <dbReference type="ChEBI" id="CHEBI:15378"/>
        <dbReference type="ChEBI" id="CHEBI:61506"/>
        <dbReference type="ChEBI" id="CHEBI:193068"/>
        <dbReference type="ChEBI" id="CHEBI:193069"/>
        <dbReference type="ChEBI" id="CHEBI:456216"/>
        <dbReference type="EC" id="2.4.99.24"/>
    </reaction>
</comment>
<dbReference type="InterPro" id="IPR002201">
    <property type="entry name" value="Glyco_trans_9"/>
</dbReference>
<comment type="caution">
    <text evidence="6">The sequence shown here is derived from an EMBL/GenBank/DDBJ whole genome shotgun (WGS) entry which is preliminary data.</text>
</comment>
<dbReference type="SUPFAM" id="SSF53756">
    <property type="entry name" value="UDP-Glycosyltransferase/glycogen phosphorylase"/>
    <property type="match status" value="1"/>
</dbReference>
<protein>
    <recommendedName>
        <fullName evidence="4">lipopolysaccharide heptosyltransferase II</fullName>
        <ecNumber evidence="4">2.4.99.24</ecNumber>
    </recommendedName>
</protein>
<sequence>MAMKPEWAHAKNILAVRLDSMGDVLMTSPALAAVRHSAPDMRLTLLTSGAGAEVASMIDAVDETLVYAAPWVGPASAAGSARSDLNLMAELAARRFDAAIIFTVCTQSALPAALLCRLAGIPLRLAHSRENPYALLTNWAPEQDTCIATARHEVQRQLDLVHHVGYETADEHLRLRYDGNDVQQMQQALAAAGGSPDRPYIVIHPGASAASRRYPADRYGVVAQALQAHGDYQVVFTGSDEEAELVAQAASRMERPPINLAGRLSLGGLAALIAGARALLCNNTGPAHLAAALGTPVAVLYALTNPQHTPWRVPSRVLSHDVPCRNCLKSKCPQIHHDCLERIAPETVLDAVHALLAETESSVQKRAVPQAWTRTSHWRKPSLAPCARPLAF</sequence>
<evidence type="ECO:0000256" key="5">
    <source>
        <dbReference type="ARBA" id="ARBA00047503"/>
    </source>
</evidence>
<evidence type="ECO:0000256" key="2">
    <source>
        <dbReference type="ARBA" id="ARBA00022679"/>
    </source>
</evidence>
<dbReference type="InterPro" id="IPR011910">
    <property type="entry name" value="RfaF"/>
</dbReference>
<evidence type="ECO:0000313" key="6">
    <source>
        <dbReference type="EMBL" id="MFD2756076.1"/>
    </source>
</evidence>
<organism evidence="6 7">
    <name type="scientific">Comamonas terrae</name>
    <dbReference type="NCBI Taxonomy" id="673548"/>
    <lineage>
        <taxon>Bacteria</taxon>
        <taxon>Pseudomonadati</taxon>
        <taxon>Pseudomonadota</taxon>
        <taxon>Betaproteobacteria</taxon>
        <taxon>Burkholderiales</taxon>
        <taxon>Comamonadaceae</taxon>
        <taxon>Comamonas</taxon>
    </lineage>
</organism>
<comment type="similarity">
    <text evidence="3">Belongs to the glycosyltransferase 9 family.</text>
</comment>
<reference evidence="7" key="1">
    <citation type="journal article" date="2019" name="Int. J. Syst. Evol. Microbiol.">
        <title>The Global Catalogue of Microorganisms (GCM) 10K type strain sequencing project: providing services to taxonomists for standard genome sequencing and annotation.</title>
        <authorList>
            <consortium name="The Broad Institute Genomics Platform"/>
            <consortium name="The Broad Institute Genome Sequencing Center for Infectious Disease"/>
            <person name="Wu L."/>
            <person name="Ma J."/>
        </authorList>
    </citation>
    <scope>NUCLEOTIDE SEQUENCE [LARGE SCALE GENOMIC DNA]</scope>
    <source>
        <strain evidence="7">TISTR 1906</strain>
    </source>
</reference>
<name>A0ABW5UR25_9BURK</name>
<dbReference type="RefSeq" id="WP_377776111.1">
    <property type="nucleotide sequence ID" value="NZ_JBHUMV010000009.1"/>
</dbReference>
<evidence type="ECO:0000256" key="1">
    <source>
        <dbReference type="ARBA" id="ARBA00022676"/>
    </source>
</evidence>
<accession>A0ABW5UR25</accession>
<evidence type="ECO:0000256" key="3">
    <source>
        <dbReference type="ARBA" id="ARBA00043995"/>
    </source>
</evidence>
<keyword evidence="7" id="KW-1185">Reference proteome</keyword>
<dbReference type="Proteomes" id="UP001597463">
    <property type="component" value="Unassembled WGS sequence"/>
</dbReference>
<dbReference type="EC" id="2.4.99.24" evidence="4"/>
<dbReference type="PANTHER" id="PTHR30160:SF1">
    <property type="entry name" value="LIPOPOLYSACCHARIDE 1,2-N-ACETYLGLUCOSAMINETRANSFERASE-RELATED"/>
    <property type="match status" value="1"/>
</dbReference>
<keyword evidence="1" id="KW-0328">Glycosyltransferase</keyword>
<dbReference type="PANTHER" id="PTHR30160">
    <property type="entry name" value="TETRAACYLDISACCHARIDE 4'-KINASE-RELATED"/>
    <property type="match status" value="1"/>
</dbReference>
<dbReference type="Gene3D" id="3.40.50.2000">
    <property type="entry name" value="Glycogen Phosphorylase B"/>
    <property type="match status" value="2"/>
</dbReference>
<evidence type="ECO:0000256" key="4">
    <source>
        <dbReference type="ARBA" id="ARBA00044042"/>
    </source>
</evidence>
<evidence type="ECO:0000313" key="7">
    <source>
        <dbReference type="Proteomes" id="UP001597463"/>
    </source>
</evidence>
<keyword evidence="2" id="KW-0808">Transferase</keyword>
<gene>
    <name evidence="6" type="primary">waaF</name>
    <name evidence="6" type="ORF">ACFSW6_18560</name>
</gene>
<proteinExistence type="inferred from homology"/>
<dbReference type="InterPro" id="IPR051199">
    <property type="entry name" value="LPS_LOS_Heptosyltrfase"/>
</dbReference>